<proteinExistence type="predicted"/>
<protein>
    <submittedName>
        <fullName evidence="2">Uncharacterized protein</fullName>
    </submittedName>
</protein>
<evidence type="ECO:0000256" key="1">
    <source>
        <dbReference type="SAM" id="MobiDB-lite"/>
    </source>
</evidence>
<comment type="caution">
    <text evidence="2">The sequence shown here is derived from an EMBL/GenBank/DDBJ whole genome shotgun (WGS) entry which is preliminary data.</text>
</comment>
<sequence length="84" mass="8752">MHSGSSLQRLPGPMGGGCDNHPSGCCCQGRCAGSLGEMRRASGVVLAALVGRKWNCAALEHRQSQHKASDDKLCDGRDDGQDGV</sequence>
<feature type="region of interest" description="Disordered" evidence="1">
    <location>
        <begin position="61"/>
        <end position="84"/>
    </location>
</feature>
<keyword evidence="3" id="KW-1185">Reference proteome</keyword>
<organism evidence="2 3">
    <name type="scientific">Pleurodeles waltl</name>
    <name type="common">Iberian ribbed newt</name>
    <dbReference type="NCBI Taxonomy" id="8319"/>
    <lineage>
        <taxon>Eukaryota</taxon>
        <taxon>Metazoa</taxon>
        <taxon>Chordata</taxon>
        <taxon>Craniata</taxon>
        <taxon>Vertebrata</taxon>
        <taxon>Euteleostomi</taxon>
        <taxon>Amphibia</taxon>
        <taxon>Batrachia</taxon>
        <taxon>Caudata</taxon>
        <taxon>Salamandroidea</taxon>
        <taxon>Salamandridae</taxon>
        <taxon>Pleurodelinae</taxon>
        <taxon>Pleurodeles</taxon>
    </lineage>
</organism>
<accession>A0AAV7MF52</accession>
<dbReference type="EMBL" id="JANPWB010000014">
    <property type="protein sequence ID" value="KAJ1101799.1"/>
    <property type="molecule type" value="Genomic_DNA"/>
</dbReference>
<evidence type="ECO:0000313" key="3">
    <source>
        <dbReference type="Proteomes" id="UP001066276"/>
    </source>
</evidence>
<name>A0AAV7MF52_PLEWA</name>
<gene>
    <name evidence="2" type="ORF">NDU88_006863</name>
</gene>
<dbReference type="Proteomes" id="UP001066276">
    <property type="component" value="Chromosome 10"/>
</dbReference>
<evidence type="ECO:0000313" key="2">
    <source>
        <dbReference type="EMBL" id="KAJ1101799.1"/>
    </source>
</evidence>
<reference evidence="2" key="1">
    <citation type="journal article" date="2022" name="bioRxiv">
        <title>Sequencing and chromosome-scale assembly of the giantPleurodeles waltlgenome.</title>
        <authorList>
            <person name="Brown T."/>
            <person name="Elewa A."/>
            <person name="Iarovenko S."/>
            <person name="Subramanian E."/>
            <person name="Araus A.J."/>
            <person name="Petzold A."/>
            <person name="Susuki M."/>
            <person name="Suzuki K.-i.T."/>
            <person name="Hayashi T."/>
            <person name="Toyoda A."/>
            <person name="Oliveira C."/>
            <person name="Osipova E."/>
            <person name="Leigh N.D."/>
            <person name="Simon A."/>
            <person name="Yun M.H."/>
        </authorList>
    </citation>
    <scope>NUCLEOTIDE SEQUENCE</scope>
    <source>
        <strain evidence="2">20211129_DDA</strain>
        <tissue evidence="2">Liver</tissue>
    </source>
</reference>
<dbReference type="AlphaFoldDB" id="A0AAV7MF52"/>